<comment type="similarity">
    <text evidence="11">Belongs to the ubiA prenyltransferase family.</text>
</comment>
<dbReference type="EC" id="2.5.1.-" evidence="11"/>
<dbReference type="PANTHER" id="PTHR43448">
    <property type="entry name" value="PROTOHEME IX FARNESYLTRANSFERASE, MITOCHONDRIAL"/>
    <property type="match status" value="1"/>
</dbReference>
<dbReference type="NCBIfam" id="TIGR01473">
    <property type="entry name" value="cyoE_ctaB"/>
    <property type="match status" value="1"/>
</dbReference>
<evidence type="ECO:0000256" key="2">
    <source>
        <dbReference type="ARBA" id="ARBA00016335"/>
    </source>
</evidence>
<keyword evidence="4 13" id="KW-0812">Transmembrane</keyword>
<dbReference type="PROSITE" id="PS00943">
    <property type="entry name" value="UBIA"/>
    <property type="match status" value="1"/>
</dbReference>
<evidence type="ECO:0000256" key="13">
    <source>
        <dbReference type="SAM" id="Phobius"/>
    </source>
</evidence>
<comment type="function">
    <text evidence="11">Converts protoheme IX and farnesyl diphosphate to heme O.</text>
</comment>
<feature type="transmembrane region" description="Helical" evidence="13">
    <location>
        <begin position="384"/>
        <end position="405"/>
    </location>
</feature>
<keyword evidence="5" id="KW-0809">Transit peptide</keyword>
<evidence type="ECO:0000256" key="9">
    <source>
        <dbReference type="ARBA" id="ARBA00023136"/>
    </source>
</evidence>
<dbReference type="AlphaFoldDB" id="A0A1E3PP24"/>
<gene>
    <name evidence="14" type="ORF">NADFUDRAFT_81747</name>
</gene>
<dbReference type="GO" id="GO:0006784">
    <property type="term" value="P:heme A biosynthetic process"/>
    <property type="evidence" value="ECO:0007669"/>
    <property type="project" value="TreeGrafter"/>
</dbReference>
<keyword evidence="8 11" id="KW-0350">Heme biosynthesis</keyword>
<evidence type="ECO:0000256" key="10">
    <source>
        <dbReference type="ARBA" id="ARBA00030253"/>
    </source>
</evidence>
<dbReference type="InterPro" id="IPR006369">
    <property type="entry name" value="Protohaem_IX_farnesylTrfase"/>
</dbReference>
<evidence type="ECO:0000256" key="12">
    <source>
        <dbReference type="SAM" id="MobiDB-lite"/>
    </source>
</evidence>
<dbReference type="PIRSF" id="PIRSF001773">
    <property type="entry name" value="COX10"/>
    <property type="match status" value="1"/>
</dbReference>
<comment type="subcellular location">
    <subcellularLocation>
        <location evidence="1">Mitochondrion membrane</location>
        <topology evidence="1">Multi-pass membrane protein</topology>
    </subcellularLocation>
</comment>
<accession>A0A1E3PP24</accession>
<reference evidence="14 15" key="1">
    <citation type="journal article" date="2016" name="Proc. Natl. Acad. Sci. U.S.A.">
        <title>Comparative genomics of biotechnologically important yeasts.</title>
        <authorList>
            <person name="Riley R."/>
            <person name="Haridas S."/>
            <person name="Wolfe K.H."/>
            <person name="Lopes M.R."/>
            <person name="Hittinger C.T."/>
            <person name="Goeker M."/>
            <person name="Salamov A.A."/>
            <person name="Wisecaver J.H."/>
            <person name="Long T.M."/>
            <person name="Calvey C.H."/>
            <person name="Aerts A.L."/>
            <person name="Barry K.W."/>
            <person name="Choi C."/>
            <person name="Clum A."/>
            <person name="Coughlan A.Y."/>
            <person name="Deshpande S."/>
            <person name="Douglass A.P."/>
            <person name="Hanson S.J."/>
            <person name="Klenk H.-P."/>
            <person name="LaButti K.M."/>
            <person name="Lapidus A."/>
            <person name="Lindquist E.A."/>
            <person name="Lipzen A.M."/>
            <person name="Meier-Kolthoff J.P."/>
            <person name="Ohm R.A."/>
            <person name="Otillar R.P."/>
            <person name="Pangilinan J.L."/>
            <person name="Peng Y."/>
            <person name="Rokas A."/>
            <person name="Rosa C.A."/>
            <person name="Scheuner C."/>
            <person name="Sibirny A.A."/>
            <person name="Slot J.C."/>
            <person name="Stielow J.B."/>
            <person name="Sun H."/>
            <person name="Kurtzman C.P."/>
            <person name="Blackwell M."/>
            <person name="Grigoriev I.V."/>
            <person name="Jeffries T.W."/>
        </authorList>
    </citation>
    <scope>NUCLEOTIDE SEQUENCE [LARGE SCALE GENOMIC DNA]</scope>
    <source>
        <strain evidence="14 15">DSM 6958</strain>
    </source>
</reference>
<dbReference type="InterPro" id="IPR044878">
    <property type="entry name" value="UbiA_sf"/>
</dbReference>
<dbReference type="CDD" id="cd13957">
    <property type="entry name" value="PT_UbiA_Cox10"/>
    <property type="match status" value="1"/>
</dbReference>
<keyword evidence="7 11" id="KW-0496">Mitochondrion</keyword>
<dbReference type="PANTHER" id="PTHR43448:SF2">
    <property type="entry name" value="PROTOHEME IX FARNESYLTRANSFERASE, MITOCHONDRIAL"/>
    <property type="match status" value="1"/>
</dbReference>
<evidence type="ECO:0000256" key="3">
    <source>
        <dbReference type="ARBA" id="ARBA00022679"/>
    </source>
</evidence>
<feature type="transmembrane region" description="Helical" evidence="13">
    <location>
        <begin position="452"/>
        <end position="470"/>
    </location>
</feature>
<keyword evidence="6 13" id="KW-1133">Transmembrane helix</keyword>
<evidence type="ECO:0000256" key="11">
    <source>
        <dbReference type="PIRNR" id="PIRNR001773"/>
    </source>
</evidence>
<evidence type="ECO:0000313" key="15">
    <source>
        <dbReference type="Proteomes" id="UP000095009"/>
    </source>
</evidence>
<organism evidence="14 15">
    <name type="scientific">Nadsonia fulvescens var. elongata DSM 6958</name>
    <dbReference type="NCBI Taxonomy" id="857566"/>
    <lineage>
        <taxon>Eukaryota</taxon>
        <taxon>Fungi</taxon>
        <taxon>Dikarya</taxon>
        <taxon>Ascomycota</taxon>
        <taxon>Saccharomycotina</taxon>
        <taxon>Dipodascomycetes</taxon>
        <taxon>Dipodascales</taxon>
        <taxon>Dipodascales incertae sedis</taxon>
        <taxon>Nadsonia</taxon>
    </lineage>
</organism>
<dbReference type="GO" id="GO:0008495">
    <property type="term" value="F:protoheme IX farnesyltransferase activity"/>
    <property type="evidence" value="ECO:0007669"/>
    <property type="project" value="InterPro"/>
</dbReference>
<feature type="transmembrane region" description="Helical" evidence="13">
    <location>
        <begin position="264"/>
        <end position="281"/>
    </location>
</feature>
<dbReference type="EMBL" id="KV454407">
    <property type="protein sequence ID" value="ODQ67185.1"/>
    <property type="molecule type" value="Genomic_DNA"/>
</dbReference>
<feature type="compositionally biased region" description="Polar residues" evidence="12">
    <location>
        <begin position="83"/>
        <end position="104"/>
    </location>
</feature>
<keyword evidence="15" id="KW-1185">Reference proteome</keyword>
<evidence type="ECO:0000256" key="6">
    <source>
        <dbReference type="ARBA" id="ARBA00022989"/>
    </source>
</evidence>
<dbReference type="InterPro" id="IPR030470">
    <property type="entry name" value="UbiA_prenylTrfase_CS"/>
</dbReference>
<evidence type="ECO:0000256" key="7">
    <source>
        <dbReference type="ARBA" id="ARBA00023128"/>
    </source>
</evidence>
<name>A0A1E3PP24_9ASCO</name>
<dbReference type="STRING" id="857566.A0A1E3PP24"/>
<feature type="transmembrane region" description="Helical" evidence="13">
    <location>
        <begin position="357"/>
        <end position="378"/>
    </location>
</feature>
<evidence type="ECO:0000256" key="4">
    <source>
        <dbReference type="ARBA" id="ARBA00022692"/>
    </source>
</evidence>
<evidence type="ECO:0000256" key="8">
    <source>
        <dbReference type="ARBA" id="ARBA00023133"/>
    </source>
</evidence>
<keyword evidence="9 11" id="KW-0472">Membrane</keyword>
<keyword evidence="3 11" id="KW-0808">Transferase</keyword>
<dbReference type="Proteomes" id="UP000095009">
    <property type="component" value="Unassembled WGS sequence"/>
</dbReference>
<evidence type="ECO:0000313" key="14">
    <source>
        <dbReference type="EMBL" id="ODQ67185.1"/>
    </source>
</evidence>
<feature type="transmembrane region" description="Helical" evidence="13">
    <location>
        <begin position="288"/>
        <end position="308"/>
    </location>
</feature>
<dbReference type="InterPro" id="IPR016315">
    <property type="entry name" value="Protohaem_IX_farnesylTrfase_mt"/>
</dbReference>
<feature type="transmembrane region" description="Helical" evidence="13">
    <location>
        <begin position="314"/>
        <end position="336"/>
    </location>
</feature>
<dbReference type="HAMAP" id="MF_00154">
    <property type="entry name" value="CyoE_CtaB"/>
    <property type="match status" value="1"/>
</dbReference>
<sequence length="496" mass="53686">MILKSNLNIHSKLLNNLGFFLSSTHLTGASTSTSLTRGCVNNQQKRFIFDKKSQLYNNSTLLPNTNSKFSFFQNTVIRFGSRASSSKPASNTSPESQTPISNENGELLPKKNSVVESVAAKAFTCQSSAEKSIPISPAFPDVKAKEPRAKELLTSKSILDPYLALTKPRLTFLVVLSAMSAYALTPQACTLSELFCLTIGTALSSGAANAINMGREPEFDAQMTRTKTRPVVRGLLTPEKAYTFAGIVGTAGVAALYFGVNPTVAALGAANIVLYSGIYTSMKRMSIANTWVGAVVGAIPPLMGWAASSSLWHPGAWCLAGLLYAWQFPHFNALSYTIREEYRKAGYIMAAWTNPKLNARVALRYSILMVPLCIGLSVYNVTDWVFPIDSGIVNGILIFQAYKFWNQQRLNDKAAALINSAKGAADALPAMAAKAAGNNNGSSSHNAYARSLFWGSVIHLPGVLVLAMIHKKGQWDWLFGSDDDDLLEVLEVLDEA</sequence>
<evidence type="ECO:0000256" key="1">
    <source>
        <dbReference type="ARBA" id="ARBA00004225"/>
    </source>
</evidence>
<protein>
    <recommendedName>
        <fullName evidence="2 11">Protoheme IX farnesyltransferase, mitochondrial</fullName>
        <ecNumber evidence="11">2.5.1.-</ecNumber>
    </recommendedName>
    <alternativeName>
        <fullName evidence="10 11">Heme O synthase</fullName>
    </alternativeName>
</protein>
<feature type="region of interest" description="Disordered" evidence="12">
    <location>
        <begin position="83"/>
        <end position="106"/>
    </location>
</feature>
<dbReference type="InterPro" id="IPR000537">
    <property type="entry name" value="UbiA_prenyltransferase"/>
</dbReference>
<dbReference type="GO" id="GO:0031966">
    <property type="term" value="C:mitochondrial membrane"/>
    <property type="evidence" value="ECO:0007669"/>
    <property type="project" value="UniProtKB-SubCell"/>
</dbReference>
<dbReference type="FunFam" id="1.10.357.140:FF:000004">
    <property type="entry name" value="Protoheme IX farnesyltransferase, mitochondrial"/>
    <property type="match status" value="1"/>
</dbReference>
<proteinExistence type="inferred from homology"/>
<evidence type="ECO:0000256" key="5">
    <source>
        <dbReference type="ARBA" id="ARBA00022946"/>
    </source>
</evidence>
<dbReference type="Gene3D" id="1.10.357.140">
    <property type="entry name" value="UbiA prenyltransferase"/>
    <property type="match status" value="1"/>
</dbReference>
<dbReference type="OrthoDB" id="5211at2759"/>
<dbReference type="Pfam" id="PF01040">
    <property type="entry name" value="UbiA"/>
    <property type="match status" value="1"/>
</dbReference>